<evidence type="ECO:0000259" key="1">
    <source>
        <dbReference type="Pfam" id="PF10543"/>
    </source>
</evidence>
<dbReference type="InterPro" id="IPR018873">
    <property type="entry name" value="KilA-N_DNA-bd_domain"/>
</dbReference>
<dbReference type="Proteomes" id="UP000256321">
    <property type="component" value="Unassembled WGS sequence"/>
</dbReference>
<evidence type="ECO:0000313" key="2">
    <source>
        <dbReference type="EMBL" id="MBC8601693.1"/>
    </source>
</evidence>
<accession>A0A3D8HF13</accession>
<evidence type="ECO:0000313" key="5">
    <source>
        <dbReference type="Proteomes" id="UP000629596"/>
    </source>
</evidence>
<evidence type="ECO:0000313" key="4">
    <source>
        <dbReference type="Proteomes" id="UP000256321"/>
    </source>
</evidence>
<gene>
    <name evidence="3" type="ORF">DWU89_08340</name>
    <name evidence="2" type="ORF">H8784_08150</name>
</gene>
<feature type="domain" description="KilA-N DNA-binding" evidence="1">
    <location>
        <begin position="8"/>
        <end position="97"/>
    </location>
</feature>
<dbReference type="RefSeq" id="WP_115499192.1">
    <property type="nucleotide sequence ID" value="NZ_JACRTI010000015.1"/>
</dbReference>
<dbReference type="Pfam" id="PF10543">
    <property type="entry name" value="ORF6N"/>
    <property type="match status" value="1"/>
</dbReference>
<reference evidence="3 4" key="1">
    <citation type="submission" date="2018-07" db="EMBL/GenBank/DDBJ databases">
        <title>Parabacteroides acidifaciens nov. sp., isolated from human feces.</title>
        <authorList>
            <person name="Wang Y.J."/>
        </authorList>
    </citation>
    <scope>NUCLEOTIDE SEQUENCE [LARGE SCALE GENOMIC DNA]</scope>
    <source>
        <strain evidence="3 4">426-9</strain>
    </source>
</reference>
<comment type="caution">
    <text evidence="3">The sequence shown here is derived from an EMBL/GenBank/DDBJ whole genome shotgun (WGS) entry which is preliminary data.</text>
</comment>
<evidence type="ECO:0000313" key="3">
    <source>
        <dbReference type="EMBL" id="RDU49528.1"/>
    </source>
</evidence>
<dbReference type="EMBL" id="QREV01000015">
    <property type="protein sequence ID" value="RDU49528.1"/>
    <property type="molecule type" value="Genomic_DNA"/>
</dbReference>
<proteinExistence type="predicted"/>
<dbReference type="AlphaFoldDB" id="A0A3D8HF13"/>
<protein>
    <submittedName>
        <fullName evidence="3">ORF6N domain-containing protein</fullName>
    </submittedName>
</protein>
<dbReference type="EMBL" id="JACRTI010000015">
    <property type="protein sequence ID" value="MBC8601693.1"/>
    <property type="molecule type" value="Genomic_DNA"/>
</dbReference>
<keyword evidence="5" id="KW-1185">Reference proteome</keyword>
<dbReference type="Proteomes" id="UP000629596">
    <property type="component" value="Unassembled WGS sequence"/>
</dbReference>
<sequence length="173" mass="20012">MELQLIQQKIFEIRGYRVMIDFHLAELYEVENRALKQAVRRNMDRFPPDFMFQLTNKEANEMIHIGVSQSVIPPNYNLGSSLPFAFTEQGVAMLSSILKSKKAIEINIGIMRAFVMLRELTTGYAEIKKQLDQFMLDTNLQIADIYDILNEMASKQKQLDKPRNPVGFVIPKK</sequence>
<reference evidence="2 5" key="2">
    <citation type="submission" date="2020-08" db="EMBL/GenBank/DDBJ databases">
        <title>Genome public.</title>
        <authorList>
            <person name="Liu C."/>
            <person name="Sun Q."/>
        </authorList>
    </citation>
    <scope>NUCLEOTIDE SEQUENCE [LARGE SCALE GENOMIC DNA]</scope>
    <source>
        <strain evidence="2 5">426_9</strain>
    </source>
</reference>
<organism evidence="3 4">
    <name type="scientific">Parabacteroides acidifaciens</name>
    <dbReference type="NCBI Taxonomy" id="2290935"/>
    <lineage>
        <taxon>Bacteria</taxon>
        <taxon>Pseudomonadati</taxon>
        <taxon>Bacteroidota</taxon>
        <taxon>Bacteroidia</taxon>
        <taxon>Bacteroidales</taxon>
        <taxon>Tannerellaceae</taxon>
        <taxon>Parabacteroides</taxon>
    </lineage>
</organism>
<name>A0A3D8HF13_9BACT</name>